<gene>
    <name evidence="3" type="ORF">GRI55_06785</name>
    <name evidence="2" type="ORF">QOZ97_001022</name>
</gene>
<evidence type="ECO:0000256" key="1">
    <source>
        <dbReference type="SAM" id="SignalP"/>
    </source>
</evidence>
<accession>A0A6I4UCI9</accession>
<name>A0A6I4UCI9_9SPHN</name>
<evidence type="ECO:0000313" key="4">
    <source>
        <dbReference type="Proteomes" id="UP000439914"/>
    </source>
</evidence>
<dbReference type="Proteomes" id="UP000439914">
    <property type="component" value="Unassembled WGS sequence"/>
</dbReference>
<evidence type="ECO:0000313" key="3">
    <source>
        <dbReference type="EMBL" id="MXP35477.1"/>
    </source>
</evidence>
<reference evidence="2 5" key="2">
    <citation type="submission" date="2023-07" db="EMBL/GenBank/DDBJ databases">
        <title>Genomic Encyclopedia of Type Strains, Phase IV (KMG-IV): sequencing the most valuable type-strain genomes for metagenomic binning, comparative biology and taxonomic classification.</title>
        <authorList>
            <person name="Goeker M."/>
        </authorList>
    </citation>
    <scope>NUCLEOTIDE SEQUENCE [LARGE SCALE GENOMIC DNA]</scope>
    <source>
        <strain evidence="2 5">DSM 14432</strain>
    </source>
</reference>
<keyword evidence="5" id="KW-1185">Reference proteome</keyword>
<dbReference type="AlphaFoldDB" id="A0A6I4UCI9"/>
<evidence type="ECO:0008006" key="6">
    <source>
        <dbReference type="Google" id="ProtNLM"/>
    </source>
</evidence>
<evidence type="ECO:0000313" key="2">
    <source>
        <dbReference type="EMBL" id="MDQ0565512.1"/>
    </source>
</evidence>
<dbReference type="RefSeq" id="WP_160766624.1">
    <property type="nucleotide sequence ID" value="NZ_JAUSWK010000001.1"/>
</dbReference>
<feature type="chain" id="PRO_5026299409" description="DUF4893 domain-containing protein" evidence="1">
    <location>
        <begin position="22"/>
        <end position="162"/>
    </location>
</feature>
<sequence length="162" mass="17165">MLKRALIFLGSAALLAAPASAQLREAALPDILQSYKDCFAATDSGSISASSLEELGWARATMRDGDGSTIEDGPIIYGHSERAPIIILSNLSSDGFCVVNARIESFDTYNEFKAAFGGKLPDANENGEILFGAQGRIVQIAPTGSREAPAMRLVVGTRTENK</sequence>
<evidence type="ECO:0000313" key="5">
    <source>
        <dbReference type="Proteomes" id="UP001238601"/>
    </source>
</evidence>
<feature type="signal peptide" evidence="1">
    <location>
        <begin position="1"/>
        <end position="21"/>
    </location>
</feature>
<dbReference type="EMBL" id="JAUSWK010000001">
    <property type="protein sequence ID" value="MDQ0565512.1"/>
    <property type="molecule type" value="Genomic_DNA"/>
</dbReference>
<protein>
    <recommendedName>
        <fullName evidence="6">DUF4893 domain-containing protein</fullName>
    </recommendedName>
</protein>
<dbReference type="Proteomes" id="UP001238601">
    <property type="component" value="Unassembled WGS sequence"/>
</dbReference>
<dbReference type="EMBL" id="WTYG01000002">
    <property type="protein sequence ID" value="MXP35477.1"/>
    <property type="molecule type" value="Genomic_DNA"/>
</dbReference>
<keyword evidence="1" id="KW-0732">Signal</keyword>
<proteinExistence type="predicted"/>
<organism evidence="3 4">
    <name type="scientific">Qipengyuania citrea</name>
    <dbReference type="NCBI Taxonomy" id="225971"/>
    <lineage>
        <taxon>Bacteria</taxon>
        <taxon>Pseudomonadati</taxon>
        <taxon>Pseudomonadota</taxon>
        <taxon>Alphaproteobacteria</taxon>
        <taxon>Sphingomonadales</taxon>
        <taxon>Erythrobacteraceae</taxon>
        <taxon>Qipengyuania</taxon>
    </lineage>
</organism>
<comment type="caution">
    <text evidence="3">The sequence shown here is derived from an EMBL/GenBank/DDBJ whole genome shotgun (WGS) entry which is preliminary data.</text>
</comment>
<dbReference type="GeneID" id="93685873"/>
<reference evidence="3 4" key="1">
    <citation type="submission" date="2019-12" db="EMBL/GenBank/DDBJ databases">
        <title>Genomic-based taxomic classification of the family Erythrobacteraceae.</title>
        <authorList>
            <person name="Xu L."/>
        </authorList>
    </citation>
    <scope>NUCLEOTIDE SEQUENCE [LARGE SCALE GENOMIC DNA]</scope>
    <source>
        <strain evidence="3 4">CGMCC 1.8703</strain>
    </source>
</reference>